<dbReference type="InterPro" id="IPR000073">
    <property type="entry name" value="AB_hydrolase_1"/>
</dbReference>
<dbReference type="Gene3D" id="3.40.50.1820">
    <property type="entry name" value="alpha/beta hydrolase"/>
    <property type="match status" value="1"/>
</dbReference>
<dbReference type="PANTHER" id="PTHR43194">
    <property type="entry name" value="HYDROLASE ALPHA/BETA FOLD FAMILY"/>
    <property type="match status" value="1"/>
</dbReference>
<organism evidence="2 3">
    <name type="scientific">Desulfobulbus oralis</name>
    <dbReference type="NCBI Taxonomy" id="1986146"/>
    <lineage>
        <taxon>Bacteria</taxon>
        <taxon>Pseudomonadati</taxon>
        <taxon>Thermodesulfobacteriota</taxon>
        <taxon>Desulfobulbia</taxon>
        <taxon>Desulfobulbales</taxon>
        <taxon>Desulfobulbaceae</taxon>
        <taxon>Desulfobulbus</taxon>
    </lineage>
</organism>
<dbReference type="GO" id="GO:0016787">
    <property type="term" value="F:hydrolase activity"/>
    <property type="evidence" value="ECO:0007669"/>
    <property type="project" value="UniProtKB-KW"/>
</dbReference>
<dbReference type="InterPro" id="IPR050228">
    <property type="entry name" value="Carboxylesterase_BioH"/>
</dbReference>
<accession>A0A2L1GP58</accession>
<dbReference type="PANTHER" id="PTHR43194:SF2">
    <property type="entry name" value="PEROXISOMAL MEMBRANE PROTEIN LPX1"/>
    <property type="match status" value="1"/>
</dbReference>
<reference evidence="2" key="2">
    <citation type="journal article" date="2018" name="MBio">
        <title>Insights into the evolution of host association through the isolation and characterization of a novel human periodontal pathobiont, Desulfobulbus oralis.</title>
        <authorList>
            <person name="Cross K.L."/>
            <person name="Chirania P."/>
            <person name="Xiong W."/>
            <person name="Beall C.J."/>
            <person name="Elkins J.G."/>
            <person name="Giannone R.J."/>
            <person name="Griffen A.L."/>
            <person name="Guss A.M."/>
            <person name="Hettich R.L."/>
            <person name="Joshi S.S."/>
            <person name="Mokrzan E.M."/>
            <person name="Martin R.K."/>
            <person name="Zhulin I.B."/>
            <person name="Leys E.J."/>
            <person name="Podar M."/>
        </authorList>
    </citation>
    <scope>NUCLEOTIDE SEQUENCE [LARGE SCALE GENOMIC DNA]</scope>
    <source>
        <strain evidence="2">ORNL</strain>
    </source>
</reference>
<evidence type="ECO:0000313" key="3">
    <source>
        <dbReference type="Proteomes" id="UP000239867"/>
    </source>
</evidence>
<keyword evidence="3" id="KW-1185">Reference proteome</keyword>
<evidence type="ECO:0000313" key="2">
    <source>
        <dbReference type="EMBL" id="AVD71475.1"/>
    </source>
</evidence>
<gene>
    <name evidence="2" type="ORF">CAY53_08360</name>
</gene>
<dbReference type="AlphaFoldDB" id="A0A2L1GP58"/>
<protein>
    <submittedName>
        <fullName evidence="2">Alpha/beta hydrolase</fullName>
    </submittedName>
</protein>
<dbReference type="RefSeq" id="WP_181040235.1">
    <property type="nucleotide sequence ID" value="NZ_CP021255.1"/>
</dbReference>
<dbReference type="EMBL" id="CP021255">
    <property type="protein sequence ID" value="AVD71475.1"/>
    <property type="molecule type" value="Genomic_DNA"/>
</dbReference>
<sequence length="299" mass="33398">MVNPDPQLAEFPYQPHFADIGAHRLAYLDEGPEEDRAAPVLVMLHGNPSWSYLFRNLVARLRGRFRCIVPDHLGCGFSDKPQAASYRLAMHIDNLEALLAALGIGRCGLVVHDWGGAIGMGWAVRHPGRVAAMVVCNTAAFRSGQIPRRIALCRLPLLGPLAVRGLNAFVQAATLMAVRRRMRPEIAAGFAAPYDSWARRVAILRFVQDIPMQPAHPSWATLVAIEAALPTLADKPLLLAWGGRDFCFGRDFYEEWRRRFPHAEAHWFPEAGHYLFEDAGAEIFPLIDDFCSRNLRKQA</sequence>
<keyword evidence="2" id="KW-0378">Hydrolase</keyword>
<dbReference type="SUPFAM" id="SSF53474">
    <property type="entry name" value="alpha/beta-Hydrolases"/>
    <property type="match status" value="1"/>
</dbReference>
<feature type="domain" description="AB hydrolase-1" evidence="1">
    <location>
        <begin position="39"/>
        <end position="278"/>
    </location>
</feature>
<name>A0A2L1GP58_9BACT</name>
<dbReference type="PRINTS" id="PR00111">
    <property type="entry name" value="ABHYDROLASE"/>
</dbReference>
<dbReference type="InterPro" id="IPR029058">
    <property type="entry name" value="AB_hydrolase_fold"/>
</dbReference>
<dbReference type="Pfam" id="PF00561">
    <property type="entry name" value="Abhydrolase_1"/>
    <property type="match status" value="1"/>
</dbReference>
<reference evidence="2" key="1">
    <citation type="submission" date="2017-05" db="EMBL/GenBank/DDBJ databases">
        <authorList>
            <person name="Song R."/>
            <person name="Chenine A.L."/>
            <person name="Ruprecht R.M."/>
        </authorList>
    </citation>
    <scope>NUCLEOTIDE SEQUENCE</scope>
    <source>
        <strain evidence="2">ORNL</strain>
    </source>
</reference>
<dbReference type="Proteomes" id="UP000239867">
    <property type="component" value="Chromosome"/>
</dbReference>
<proteinExistence type="predicted"/>
<dbReference type="KEGG" id="deo:CAY53_08360"/>
<evidence type="ECO:0000259" key="1">
    <source>
        <dbReference type="Pfam" id="PF00561"/>
    </source>
</evidence>